<comment type="caution">
    <text evidence="1">The sequence shown here is derived from an EMBL/GenBank/DDBJ whole genome shotgun (WGS) entry which is preliminary data.</text>
</comment>
<proteinExistence type="predicted"/>
<sequence>MSGNLNLPLRTEVLENSLVIENAVTELIKLCMSIDKVEVRTLGNKSLTISFRNKIDLLFDLDILDKDENKLLNAVMEVRNKFLHVYNCGSFQDCVSLNENIADSFKSILKIKGRSLTEEELLEGYRLAVKTCVGIIKQKIRDRGDQLTEKVEYVQRMKNAADQLREEWKKDLKNILSNVMYRLIKHQVDEAIFEDVKSAMFEAMEKSQFHQVDMDAFSYDEFTKYLKRR</sequence>
<name>A0ABV3ZN73_9BACT</name>
<gene>
    <name evidence="1" type="ORF">QTN47_27285</name>
</gene>
<protein>
    <submittedName>
        <fullName evidence="1">Uncharacterized protein</fullName>
    </submittedName>
</protein>
<organism evidence="1 2">
    <name type="scientific">Danxiaibacter flavus</name>
    <dbReference type="NCBI Taxonomy" id="3049108"/>
    <lineage>
        <taxon>Bacteria</taxon>
        <taxon>Pseudomonadati</taxon>
        <taxon>Bacteroidota</taxon>
        <taxon>Chitinophagia</taxon>
        <taxon>Chitinophagales</taxon>
        <taxon>Chitinophagaceae</taxon>
        <taxon>Danxiaibacter</taxon>
    </lineage>
</organism>
<keyword evidence="2" id="KW-1185">Reference proteome</keyword>
<dbReference type="Gene3D" id="1.20.120.330">
    <property type="entry name" value="Nucleotidyltransferases domain 2"/>
    <property type="match status" value="1"/>
</dbReference>
<dbReference type="Proteomes" id="UP001560573">
    <property type="component" value="Unassembled WGS sequence"/>
</dbReference>
<accession>A0ABV3ZN73</accession>
<dbReference type="RefSeq" id="WP_369332659.1">
    <property type="nucleotide sequence ID" value="NZ_JAULBC010000015.1"/>
</dbReference>
<reference evidence="1 2" key="1">
    <citation type="submission" date="2023-07" db="EMBL/GenBank/DDBJ databases">
        <authorList>
            <person name="Lian W.-H."/>
        </authorList>
    </citation>
    <scope>NUCLEOTIDE SEQUENCE [LARGE SCALE GENOMIC DNA]</scope>
    <source>
        <strain evidence="1 2">SYSU DXS3180</strain>
    </source>
</reference>
<evidence type="ECO:0000313" key="2">
    <source>
        <dbReference type="Proteomes" id="UP001560573"/>
    </source>
</evidence>
<evidence type="ECO:0000313" key="1">
    <source>
        <dbReference type="EMBL" id="MEX6691243.1"/>
    </source>
</evidence>
<dbReference type="EMBL" id="JAULBC010000015">
    <property type="protein sequence ID" value="MEX6691243.1"/>
    <property type="molecule type" value="Genomic_DNA"/>
</dbReference>